<protein>
    <submittedName>
        <fullName evidence="2">Uncharacterized protein</fullName>
    </submittedName>
</protein>
<gene>
    <name evidence="2" type="ORF">F2P81_017960</name>
</gene>
<dbReference type="EMBL" id="VEVO01000016">
    <property type="protein sequence ID" value="KAF0028855.1"/>
    <property type="molecule type" value="Genomic_DNA"/>
</dbReference>
<keyword evidence="1" id="KW-0732">Signal</keyword>
<feature type="chain" id="PRO_5025512027" evidence="1">
    <location>
        <begin position="19"/>
        <end position="123"/>
    </location>
</feature>
<dbReference type="Gene3D" id="3.10.130.10">
    <property type="entry name" value="Ribonuclease A-like domain"/>
    <property type="match status" value="1"/>
</dbReference>
<evidence type="ECO:0000313" key="3">
    <source>
        <dbReference type="Proteomes" id="UP000438429"/>
    </source>
</evidence>
<dbReference type="AlphaFoldDB" id="A0A6A4S966"/>
<evidence type="ECO:0000256" key="1">
    <source>
        <dbReference type="SAM" id="SignalP"/>
    </source>
</evidence>
<sequence>MNVVLLTVVAVVTVAAHSNKPCSEDKDNVVYDDFLNRHIFTGNIESTNVTQWQSYLDGKQLTGDIYRRTQSFIHEDKMDAVLKICQSGLQVNNSNLCISEGQMNVFEVQLDKNAKRVQSVQRT</sequence>
<dbReference type="Proteomes" id="UP000438429">
    <property type="component" value="Unassembled WGS sequence"/>
</dbReference>
<accession>A0A6A4S966</accession>
<proteinExistence type="predicted"/>
<reference evidence="2 3" key="1">
    <citation type="submission" date="2019-06" db="EMBL/GenBank/DDBJ databases">
        <title>Draft genomes of female and male turbot (Scophthalmus maximus).</title>
        <authorList>
            <person name="Xu H."/>
            <person name="Xu X.-W."/>
            <person name="Shao C."/>
            <person name="Chen S."/>
        </authorList>
    </citation>
    <scope>NUCLEOTIDE SEQUENCE [LARGE SCALE GENOMIC DNA]</scope>
    <source>
        <strain evidence="2">Ysfricsl-2016a</strain>
        <tissue evidence="2">Blood</tissue>
    </source>
</reference>
<evidence type="ECO:0000313" key="2">
    <source>
        <dbReference type="EMBL" id="KAF0028855.1"/>
    </source>
</evidence>
<feature type="signal peptide" evidence="1">
    <location>
        <begin position="1"/>
        <end position="18"/>
    </location>
</feature>
<organism evidence="2 3">
    <name type="scientific">Scophthalmus maximus</name>
    <name type="common">Turbot</name>
    <name type="synonym">Psetta maxima</name>
    <dbReference type="NCBI Taxonomy" id="52904"/>
    <lineage>
        <taxon>Eukaryota</taxon>
        <taxon>Metazoa</taxon>
        <taxon>Chordata</taxon>
        <taxon>Craniata</taxon>
        <taxon>Vertebrata</taxon>
        <taxon>Euteleostomi</taxon>
        <taxon>Actinopterygii</taxon>
        <taxon>Neopterygii</taxon>
        <taxon>Teleostei</taxon>
        <taxon>Neoteleostei</taxon>
        <taxon>Acanthomorphata</taxon>
        <taxon>Carangaria</taxon>
        <taxon>Pleuronectiformes</taxon>
        <taxon>Pleuronectoidei</taxon>
        <taxon>Scophthalmidae</taxon>
        <taxon>Scophthalmus</taxon>
    </lineage>
</organism>
<comment type="caution">
    <text evidence="2">The sequence shown here is derived from an EMBL/GenBank/DDBJ whole genome shotgun (WGS) entry which is preliminary data.</text>
</comment>
<name>A0A6A4S966_SCOMX</name>
<dbReference type="InterPro" id="IPR036816">
    <property type="entry name" value="RNaseA-like_dom_sf"/>
</dbReference>